<comment type="caution">
    <text evidence="7">The sequence shown here is derived from an EMBL/GenBank/DDBJ whole genome shotgun (WGS) entry which is preliminary data.</text>
</comment>
<dbReference type="GO" id="GO:0008360">
    <property type="term" value="P:regulation of cell shape"/>
    <property type="evidence" value="ECO:0007669"/>
    <property type="project" value="UniProtKB-KW"/>
</dbReference>
<evidence type="ECO:0000256" key="2">
    <source>
        <dbReference type="ARBA" id="ARBA00022679"/>
    </source>
</evidence>
<gene>
    <name evidence="7" type="ORF">UW65_C0022G0016</name>
</gene>
<dbReference type="GO" id="GO:0016755">
    <property type="term" value="F:aminoacyltransferase activity"/>
    <property type="evidence" value="ECO:0007669"/>
    <property type="project" value="InterPro"/>
</dbReference>
<keyword evidence="2" id="KW-0808">Transferase</keyword>
<sequence length="327" mass="37156">MDNLYVSIVGATPRVKCFGYKVTYKAHVCDNYTMELTDIRQSDEWSEYLKLYGWVSYKLSSGAVFRVGQAGPLRFGKLHRPAVLGTSEVAELQELAKKCKLTSLKISPGLDSQTDFLEQAGFKACVAVDLSPSTLVVDLELGEDELWRSFSKVCRWAINKSQRAFDRVEILQSPTRKHVEDYYRIVASRGAKKGFYVQSLQDQLRKVEVFKDKAFILNVYTKSGDILGTKLFLGFRDAIWYMHGGITDRGQKSTGGYLLIWESIKRFKTLGYKVFDFESVSDTRLKKLTKSWAGYTGFKLQFGGKLVVYPLPVVRYYGLLSILNPLV</sequence>
<keyword evidence="4" id="KW-0573">Peptidoglycan synthesis</keyword>
<evidence type="ECO:0000313" key="7">
    <source>
        <dbReference type="EMBL" id="KKT69518.1"/>
    </source>
</evidence>
<dbReference type="InterPro" id="IPR016181">
    <property type="entry name" value="Acyl_CoA_acyltransferase"/>
</dbReference>
<evidence type="ECO:0000256" key="3">
    <source>
        <dbReference type="ARBA" id="ARBA00022960"/>
    </source>
</evidence>
<comment type="similarity">
    <text evidence="1">Belongs to the FemABX family.</text>
</comment>
<dbReference type="InterPro" id="IPR050644">
    <property type="entry name" value="PG_Glycine_Bridge_Synth"/>
</dbReference>
<reference evidence="7 8" key="1">
    <citation type="journal article" date="2015" name="Nature">
        <title>rRNA introns, odd ribosomes, and small enigmatic genomes across a large radiation of phyla.</title>
        <authorList>
            <person name="Brown C.T."/>
            <person name="Hug L.A."/>
            <person name="Thomas B.C."/>
            <person name="Sharon I."/>
            <person name="Castelle C.J."/>
            <person name="Singh A."/>
            <person name="Wilkins M.J."/>
            <person name="Williams K.H."/>
            <person name="Banfield J.F."/>
        </authorList>
    </citation>
    <scope>NUCLEOTIDE SEQUENCE [LARGE SCALE GENOMIC DNA]</scope>
</reference>
<dbReference type="Gene3D" id="3.40.630.30">
    <property type="match status" value="1"/>
</dbReference>
<dbReference type="PROSITE" id="PS51191">
    <property type="entry name" value="FEMABX"/>
    <property type="match status" value="1"/>
</dbReference>
<accession>A0A0G1JDQ6</accession>
<keyword evidence="3" id="KW-0133">Cell shape</keyword>
<protein>
    <recommendedName>
        <fullName evidence="9">BioF2-like acetyltransferase domain-containing protein</fullName>
    </recommendedName>
</protein>
<dbReference type="GO" id="GO:0071555">
    <property type="term" value="P:cell wall organization"/>
    <property type="evidence" value="ECO:0007669"/>
    <property type="project" value="UniProtKB-KW"/>
</dbReference>
<dbReference type="AlphaFoldDB" id="A0A0G1JDQ6"/>
<keyword evidence="5" id="KW-0012">Acyltransferase</keyword>
<evidence type="ECO:0008006" key="9">
    <source>
        <dbReference type="Google" id="ProtNLM"/>
    </source>
</evidence>
<dbReference type="PANTHER" id="PTHR36174:SF1">
    <property type="entry name" value="LIPID II:GLYCINE GLYCYLTRANSFERASE"/>
    <property type="match status" value="1"/>
</dbReference>
<dbReference type="Proteomes" id="UP000034783">
    <property type="component" value="Unassembled WGS sequence"/>
</dbReference>
<evidence type="ECO:0000256" key="1">
    <source>
        <dbReference type="ARBA" id="ARBA00009943"/>
    </source>
</evidence>
<dbReference type="PANTHER" id="PTHR36174">
    <property type="entry name" value="LIPID II:GLYCINE GLYCYLTRANSFERASE"/>
    <property type="match status" value="1"/>
</dbReference>
<evidence type="ECO:0000256" key="4">
    <source>
        <dbReference type="ARBA" id="ARBA00022984"/>
    </source>
</evidence>
<evidence type="ECO:0000256" key="5">
    <source>
        <dbReference type="ARBA" id="ARBA00023315"/>
    </source>
</evidence>
<organism evidence="7 8">
    <name type="scientific">candidate division WWE3 bacterium GW2011_GWB1_44_4</name>
    <dbReference type="NCBI Taxonomy" id="1619116"/>
    <lineage>
        <taxon>Bacteria</taxon>
        <taxon>Katanobacteria</taxon>
    </lineage>
</organism>
<dbReference type="GO" id="GO:0009252">
    <property type="term" value="P:peptidoglycan biosynthetic process"/>
    <property type="evidence" value="ECO:0007669"/>
    <property type="project" value="UniProtKB-KW"/>
</dbReference>
<dbReference type="EMBL" id="LCJD01000022">
    <property type="protein sequence ID" value="KKT69518.1"/>
    <property type="molecule type" value="Genomic_DNA"/>
</dbReference>
<evidence type="ECO:0000313" key="8">
    <source>
        <dbReference type="Proteomes" id="UP000034783"/>
    </source>
</evidence>
<name>A0A0G1JDQ6_UNCKA</name>
<proteinExistence type="inferred from homology"/>
<dbReference type="InterPro" id="IPR003447">
    <property type="entry name" value="FEMABX"/>
</dbReference>
<dbReference type="SUPFAM" id="SSF55729">
    <property type="entry name" value="Acyl-CoA N-acyltransferases (Nat)"/>
    <property type="match status" value="1"/>
</dbReference>
<evidence type="ECO:0000256" key="6">
    <source>
        <dbReference type="ARBA" id="ARBA00023316"/>
    </source>
</evidence>
<keyword evidence="6" id="KW-0961">Cell wall biogenesis/degradation</keyword>